<evidence type="ECO:0000256" key="1">
    <source>
        <dbReference type="ARBA" id="ARBA00022737"/>
    </source>
</evidence>
<gene>
    <name evidence="8" type="ORF">LY60_02848</name>
</gene>
<dbReference type="CDD" id="cd00009">
    <property type="entry name" value="AAA"/>
    <property type="match status" value="1"/>
</dbReference>
<dbReference type="PANTHER" id="PTHR11638:SF175">
    <property type="entry name" value="ATP-DEPENDENT CLP PROTEASE, ATP-BINDING SUBUNIT CLPC"/>
    <property type="match status" value="1"/>
</dbReference>
<dbReference type="CDD" id="cd19499">
    <property type="entry name" value="RecA-like_ClpB_Hsp104-like"/>
    <property type="match status" value="1"/>
</dbReference>
<dbReference type="Pfam" id="PF00004">
    <property type="entry name" value="AAA"/>
    <property type="match status" value="1"/>
</dbReference>
<dbReference type="SUPFAM" id="SSF52540">
    <property type="entry name" value="P-loop containing nucleoside triphosphate hydrolases"/>
    <property type="match status" value="2"/>
</dbReference>
<dbReference type="InterPro" id="IPR004176">
    <property type="entry name" value="Clp_R_N"/>
</dbReference>
<dbReference type="InterPro" id="IPR001270">
    <property type="entry name" value="ClpA/B"/>
</dbReference>
<dbReference type="Pfam" id="PF10431">
    <property type="entry name" value="ClpB_D2-small"/>
    <property type="match status" value="1"/>
</dbReference>
<dbReference type="GO" id="GO:0008233">
    <property type="term" value="F:peptidase activity"/>
    <property type="evidence" value="ECO:0007669"/>
    <property type="project" value="UniProtKB-KW"/>
</dbReference>
<dbReference type="EMBL" id="VLKH01000009">
    <property type="protein sequence ID" value="TWH78390.1"/>
    <property type="molecule type" value="Genomic_DNA"/>
</dbReference>
<evidence type="ECO:0000313" key="8">
    <source>
        <dbReference type="EMBL" id="TWH78390.1"/>
    </source>
</evidence>
<evidence type="ECO:0000259" key="7">
    <source>
        <dbReference type="PROSITE" id="PS51903"/>
    </source>
</evidence>
<dbReference type="PANTHER" id="PTHR11638">
    <property type="entry name" value="ATP-DEPENDENT CLP PROTEASE"/>
    <property type="match status" value="1"/>
</dbReference>
<dbReference type="PRINTS" id="PR00300">
    <property type="entry name" value="CLPPROTEASEA"/>
</dbReference>
<dbReference type="InterPro" id="IPR019489">
    <property type="entry name" value="Clp_ATPase_C"/>
</dbReference>
<dbReference type="GO" id="GO:0016887">
    <property type="term" value="F:ATP hydrolysis activity"/>
    <property type="evidence" value="ECO:0007669"/>
    <property type="project" value="InterPro"/>
</dbReference>
<dbReference type="Gene3D" id="3.40.50.300">
    <property type="entry name" value="P-loop containing nucleotide triphosphate hydrolases"/>
    <property type="match status" value="3"/>
</dbReference>
<dbReference type="SMART" id="SM00382">
    <property type="entry name" value="AAA"/>
    <property type="match status" value="2"/>
</dbReference>
<proteinExistence type="inferred from homology"/>
<keyword evidence="4 6" id="KW-0143">Chaperone</keyword>
<dbReference type="PROSITE" id="PS00871">
    <property type="entry name" value="CLPAB_2"/>
    <property type="match status" value="1"/>
</dbReference>
<reference evidence="8 9" key="1">
    <citation type="submission" date="2019-07" db="EMBL/GenBank/DDBJ databases">
        <title>Genomic Encyclopedia of Type Strains, Phase I: the one thousand microbial genomes (KMG-I) project.</title>
        <authorList>
            <person name="Kyrpides N."/>
        </authorList>
    </citation>
    <scope>NUCLEOTIDE SEQUENCE [LARGE SCALE GENOMIC DNA]</scope>
    <source>
        <strain evidence="8 9">DSM 13558</strain>
    </source>
</reference>
<name>A0A562J5E0_9FIRM</name>
<evidence type="ECO:0000256" key="5">
    <source>
        <dbReference type="PROSITE-ProRule" id="PRU01251"/>
    </source>
</evidence>
<evidence type="ECO:0000256" key="4">
    <source>
        <dbReference type="ARBA" id="ARBA00023186"/>
    </source>
</evidence>
<keyword evidence="1 5" id="KW-0677">Repeat</keyword>
<dbReference type="InterPro" id="IPR027417">
    <property type="entry name" value="P-loop_NTPase"/>
</dbReference>
<evidence type="ECO:0000256" key="6">
    <source>
        <dbReference type="RuleBase" id="RU004432"/>
    </source>
</evidence>
<organism evidence="8 9">
    <name type="scientific">Sedimentibacter saalensis</name>
    <dbReference type="NCBI Taxonomy" id="130788"/>
    <lineage>
        <taxon>Bacteria</taxon>
        <taxon>Bacillati</taxon>
        <taxon>Bacillota</taxon>
        <taxon>Tissierellia</taxon>
        <taxon>Sedimentibacter</taxon>
    </lineage>
</organism>
<dbReference type="AlphaFoldDB" id="A0A562J5E0"/>
<protein>
    <submittedName>
        <fullName evidence="8">ATP-dependent Clp protease ATP-binding subunit ClpC</fullName>
    </submittedName>
</protein>
<dbReference type="Gene3D" id="1.10.8.60">
    <property type="match status" value="1"/>
</dbReference>
<dbReference type="PROSITE" id="PS51903">
    <property type="entry name" value="CLP_R"/>
    <property type="match status" value="1"/>
</dbReference>
<dbReference type="InterPro" id="IPR028299">
    <property type="entry name" value="ClpA/B_CS2"/>
</dbReference>
<evidence type="ECO:0000313" key="9">
    <source>
        <dbReference type="Proteomes" id="UP000315343"/>
    </source>
</evidence>
<comment type="similarity">
    <text evidence="6">Belongs to the ClpA/ClpB family.</text>
</comment>
<keyword evidence="3 6" id="KW-0067">ATP-binding</keyword>
<evidence type="ECO:0000256" key="2">
    <source>
        <dbReference type="ARBA" id="ARBA00022741"/>
    </source>
</evidence>
<feature type="domain" description="Clp R" evidence="7">
    <location>
        <begin position="2"/>
        <end position="146"/>
    </location>
</feature>
<dbReference type="Pfam" id="PF17871">
    <property type="entry name" value="AAA_lid_9"/>
    <property type="match status" value="1"/>
</dbReference>
<dbReference type="FunFam" id="3.40.50.300:FF:000025">
    <property type="entry name" value="ATP-dependent Clp protease subunit"/>
    <property type="match status" value="1"/>
</dbReference>
<dbReference type="GO" id="GO:0006508">
    <property type="term" value="P:proteolysis"/>
    <property type="evidence" value="ECO:0007669"/>
    <property type="project" value="UniProtKB-KW"/>
</dbReference>
<keyword evidence="9" id="KW-1185">Reference proteome</keyword>
<dbReference type="PROSITE" id="PS00870">
    <property type="entry name" value="CLPAB_1"/>
    <property type="match status" value="1"/>
</dbReference>
<dbReference type="Pfam" id="PF07724">
    <property type="entry name" value="AAA_2"/>
    <property type="match status" value="1"/>
</dbReference>
<evidence type="ECO:0000256" key="3">
    <source>
        <dbReference type="ARBA" id="ARBA00022840"/>
    </source>
</evidence>
<dbReference type="InterPro" id="IPR036628">
    <property type="entry name" value="Clp_N_dom_sf"/>
</dbReference>
<accession>A0A562J5E0</accession>
<comment type="caution">
    <text evidence="8">The sequence shown here is derived from an EMBL/GenBank/DDBJ whole genome shotgun (WGS) entry which is preliminary data.</text>
</comment>
<dbReference type="InterPro" id="IPR018368">
    <property type="entry name" value="ClpA/B_CS1"/>
</dbReference>
<keyword evidence="8" id="KW-0378">Hydrolase</keyword>
<keyword evidence="2 6" id="KW-0547">Nucleotide-binding</keyword>
<dbReference type="InterPro" id="IPR041546">
    <property type="entry name" value="ClpA/ClpB_AAA_lid"/>
</dbReference>
<dbReference type="GO" id="GO:0005737">
    <property type="term" value="C:cytoplasm"/>
    <property type="evidence" value="ECO:0007669"/>
    <property type="project" value="TreeGrafter"/>
</dbReference>
<dbReference type="SUPFAM" id="SSF81923">
    <property type="entry name" value="Double Clp-N motif"/>
    <property type="match status" value="1"/>
</dbReference>
<dbReference type="GO" id="GO:0005524">
    <property type="term" value="F:ATP binding"/>
    <property type="evidence" value="ECO:0007669"/>
    <property type="project" value="UniProtKB-KW"/>
</dbReference>
<dbReference type="Pfam" id="PF02861">
    <property type="entry name" value="Clp_N"/>
    <property type="match status" value="1"/>
</dbReference>
<dbReference type="InterPro" id="IPR003959">
    <property type="entry name" value="ATPase_AAA_core"/>
</dbReference>
<keyword evidence="8" id="KW-0645">Protease</keyword>
<sequence length="780" mass="87034">MKPYFTEDASNVLTIASESAGKFGQINIGSEHILLGLIREKTGFVSRILSENDVADEIITEMIKEWIPAGETPVFGVVRDYSPSVMKIIENSHSQADWFHAQATSSEHIILAILKDKDNMALKLMKILGVEAHKLYIDIISAMKENKSGYRVKESYDEGAACKKTETLDKYSRDLTALARDEKLDPLIGREKEIRRMMQTLIRRTKNNPCLIGEPGVGKTAIVEGLAMLVAKNKAPVSMAGKRVVALDLAGIVAGSKFRGEFEERFKKILGEVLEAGNILLFLDEIHTIVGAGGAEGAIDASNILKPYLARGEIQLIGATTLEEYRKYIEKEAALERRFQPIMVEEPTTEETISILNGVLKKYEDYHNVYILPEAVEAAVVMSNRYINDRRLPDKAFDLIDEAAAAMRLKIIDTPDAGGNVLTVHKTEIANVVSDWTNIPVKSLTEKESEKLLKLEMLIHKRIIGQKSAVDAVARAMRRGRAGIQNPNKPIGSFLFLGPTGVGKTELSKVLSNIMFEKEQSFIRIDMSEYMESHSISKMIGSPPGYVGFEDGGQLSELVRRNPYSVILFDEVEKAHPDVLNILLQVLEDGQLTDAKGKKINFKNTVIIMTSNVGAHRIMVPETIGFTSINSAQENYEKMKTSVMAEVKRTFKPEFINRIDDVIVFNALNIDDMKQIMTLLVNELSNRCKKLYGINLVIENAVKEYIVEKHNDLKMGARTLKRAVKLELEDALATELLSKYVAPGSSIIVKLIDEKVVFYVIDNLSCNIECCEKLYDNVNV</sequence>
<dbReference type="InterPro" id="IPR050130">
    <property type="entry name" value="ClpA_ClpB"/>
</dbReference>
<dbReference type="Gene3D" id="1.10.1780.10">
    <property type="entry name" value="Clp, N-terminal domain"/>
    <property type="match status" value="1"/>
</dbReference>
<dbReference type="GO" id="GO:0034605">
    <property type="term" value="P:cellular response to heat"/>
    <property type="evidence" value="ECO:0007669"/>
    <property type="project" value="TreeGrafter"/>
</dbReference>
<dbReference type="Proteomes" id="UP000315343">
    <property type="component" value="Unassembled WGS sequence"/>
</dbReference>
<dbReference type="FunFam" id="3.40.50.300:FF:000010">
    <property type="entry name" value="Chaperone clpB 1, putative"/>
    <property type="match status" value="1"/>
</dbReference>
<dbReference type="InterPro" id="IPR003593">
    <property type="entry name" value="AAA+_ATPase"/>
</dbReference>
<dbReference type="RefSeq" id="WP_170226240.1">
    <property type="nucleotide sequence ID" value="NZ_VLKH01000009.1"/>
</dbReference>
<dbReference type="SMART" id="SM01086">
    <property type="entry name" value="ClpB_D2-small"/>
    <property type="match status" value="1"/>
</dbReference>